<comment type="similarity">
    <text evidence="6">Belongs to the peptidase M24A family. Methionine aminopeptidase type 1 subfamily.</text>
</comment>
<evidence type="ECO:0000256" key="6">
    <source>
        <dbReference type="HAMAP-Rule" id="MF_01974"/>
    </source>
</evidence>
<dbReference type="GO" id="GO:0004239">
    <property type="term" value="F:initiator methionyl aminopeptidase activity"/>
    <property type="evidence" value="ECO:0007669"/>
    <property type="project" value="UniProtKB-UniRule"/>
</dbReference>
<feature type="domain" description="Peptidase M24" evidence="8">
    <location>
        <begin position="12"/>
        <end position="242"/>
    </location>
</feature>
<evidence type="ECO:0000313" key="10">
    <source>
        <dbReference type="Proteomes" id="UP000779809"/>
    </source>
</evidence>
<dbReference type="InterPro" id="IPR001714">
    <property type="entry name" value="Pept_M24_MAP"/>
</dbReference>
<feature type="binding site" evidence="6">
    <location>
        <position position="78"/>
    </location>
    <ligand>
        <name>substrate</name>
    </ligand>
</feature>
<feature type="binding site" evidence="6">
    <location>
        <position position="107"/>
    </location>
    <ligand>
        <name>a divalent metal cation</name>
        <dbReference type="ChEBI" id="CHEBI:60240"/>
        <label>1</label>
    </ligand>
</feature>
<comment type="caution">
    <text evidence="9">The sequence shown here is derived from an EMBL/GenBank/DDBJ whole genome shotgun (WGS) entry which is preliminary data.</text>
</comment>
<dbReference type="InterPro" id="IPR000994">
    <property type="entry name" value="Pept_M24"/>
</dbReference>
<feature type="binding site" evidence="6">
    <location>
        <position position="235"/>
    </location>
    <ligand>
        <name>a divalent metal cation</name>
        <dbReference type="ChEBI" id="CHEBI:60240"/>
        <label>2</label>
        <note>catalytic</note>
    </ligand>
</feature>
<evidence type="ECO:0000256" key="4">
    <source>
        <dbReference type="ARBA" id="ARBA00022723"/>
    </source>
</evidence>
<feature type="binding site" evidence="6">
    <location>
        <position position="235"/>
    </location>
    <ligand>
        <name>a divalent metal cation</name>
        <dbReference type="ChEBI" id="CHEBI:60240"/>
        <label>1</label>
    </ligand>
</feature>
<dbReference type="InterPro" id="IPR002467">
    <property type="entry name" value="Pept_M24A_MAP1"/>
</dbReference>
<feature type="binding site" evidence="6">
    <location>
        <position position="107"/>
    </location>
    <ligand>
        <name>a divalent metal cation</name>
        <dbReference type="ChEBI" id="CHEBI:60240"/>
        <label>2</label>
        <note>catalytic</note>
    </ligand>
</feature>
<dbReference type="PANTHER" id="PTHR43330">
    <property type="entry name" value="METHIONINE AMINOPEPTIDASE"/>
    <property type="match status" value="1"/>
</dbReference>
<dbReference type="NCBIfam" id="TIGR00500">
    <property type="entry name" value="met_pdase_I"/>
    <property type="match status" value="1"/>
</dbReference>
<dbReference type="HAMAP" id="MF_01974">
    <property type="entry name" value="MetAP_1"/>
    <property type="match status" value="1"/>
</dbReference>
<keyword evidence="3 6" id="KW-0645">Protease</keyword>
<evidence type="ECO:0000256" key="7">
    <source>
        <dbReference type="RuleBase" id="RU003653"/>
    </source>
</evidence>
<dbReference type="Gene3D" id="3.90.230.10">
    <property type="entry name" value="Creatinase/methionine aminopeptidase superfamily"/>
    <property type="match status" value="1"/>
</dbReference>
<name>A0A932A9P8_9BACT</name>
<feature type="binding site" evidence="6">
    <location>
        <position position="204"/>
    </location>
    <ligand>
        <name>a divalent metal cation</name>
        <dbReference type="ChEBI" id="CHEBI:60240"/>
        <label>2</label>
        <note>catalytic</note>
    </ligand>
</feature>
<dbReference type="GO" id="GO:0046872">
    <property type="term" value="F:metal ion binding"/>
    <property type="evidence" value="ECO:0007669"/>
    <property type="project" value="UniProtKB-UniRule"/>
</dbReference>
<keyword evidence="4 6" id="KW-0479">Metal-binding</keyword>
<organism evidence="9 10">
    <name type="scientific">Candidatus Korobacter versatilis</name>
    <dbReference type="NCBI Taxonomy" id="658062"/>
    <lineage>
        <taxon>Bacteria</taxon>
        <taxon>Pseudomonadati</taxon>
        <taxon>Acidobacteriota</taxon>
        <taxon>Terriglobia</taxon>
        <taxon>Terriglobales</taxon>
        <taxon>Candidatus Korobacteraceae</taxon>
        <taxon>Candidatus Korobacter</taxon>
    </lineage>
</organism>
<dbReference type="GO" id="GO:0006508">
    <property type="term" value="P:proteolysis"/>
    <property type="evidence" value="ECO:0007669"/>
    <property type="project" value="UniProtKB-KW"/>
</dbReference>
<reference evidence="9" key="1">
    <citation type="submission" date="2020-07" db="EMBL/GenBank/DDBJ databases">
        <title>Huge and variable diversity of episymbiotic CPR bacteria and DPANN archaea in groundwater ecosystems.</title>
        <authorList>
            <person name="He C.Y."/>
            <person name="Keren R."/>
            <person name="Whittaker M."/>
            <person name="Farag I.F."/>
            <person name="Doudna J."/>
            <person name="Cate J.H.D."/>
            <person name="Banfield J.F."/>
        </authorList>
    </citation>
    <scope>NUCLEOTIDE SEQUENCE</scope>
    <source>
        <strain evidence="9">NC_groundwater_580_Pr5_B-0.1um_64_19</strain>
    </source>
</reference>
<feature type="binding site" evidence="6">
    <location>
        <position position="178"/>
    </location>
    <ligand>
        <name>substrate</name>
    </ligand>
</feature>
<dbReference type="SUPFAM" id="SSF55920">
    <property type="entry name" value="Creatinase/aminopeptidase"/>
    <property type="match status" value="1"/>
</dbReference>
<feature type="binding site" evidence="6">
    <location>
        <position position="96"/>
    </location>
    <ligand>
        <name>a divalent metal cation</name>
        <dbReference type="ChEBI" id="CHEBI:60240"/>
        <label>1</label>
    </ligand>
</feature>
<dbReference type="PRINTS" id="PR00599">
    <property type="entry name" value="MAPEPTIDASE"/>
</dbReference>
<evidence type="ECO:0000256" key="1">
    <source>
        <dbReference type="ARBA" id="ARBA00002521"/>
    </source>
</evidence>
<dbReference type="AlphaFoldDB" id="A0A932A9P8"/>
<evidence type="ECO:0000256" key="5">
    <source>
        <dbReference type="ARBA" id="ARBA00022801"/>
    </source>
</evidence>
<accession>A0A932A9P8</accession>
<dbReference type="GO" id="GO:0005829">
    <property type="term" value="C:cytosol"/>
    <property type="evidence" value="ECO:0007669"/>
    <property type="project" value="TreeGrafter"/>
</dbReference>
<comment type="cofactor">
    <cofactor evidence="6">
        <name>Co(2+)</name>
        <dbReference type="ChEBI" id="CHEBI:48828"/>
    </cofactor>
    <cofactor evidence="6">
        <name>Zn(2+)</name>
        <dbReference type="ChEBI" id="CHEBI:29105"/>
    </cofactor>
    <cofactor evidence="6">
        <name>Mn(2+)</name>
        <dbReference type="ChEBI" id="CHEBI:29035"/>
    </cofactor>
    <cofactor evidence="6">
        <name>Fe(2+)</name>
        <dbReference type="ChEBI" id="CHEBI:29033"/>
    </cofactor>
    <text evidence="6">Binds 2 divalent metal cations per subunit. Has a high-affinity and a low affinity metal-binding site. The true nature of the physiological cofactor is under debate. The enzyme is active with cobalt, zinc, manganese or divalent iron ions. Most likely, methionine aminopeptidases function as mononuclear Fe(2+)-metalloproteases under physiological conditions, and the catalytically relevant metal-binding site has been assigned to the histidine-containing high-affinity site.</text>
</comment>
<dbReference type="EC" id="3.4.11.18" evidence="6 7"/>
<proteinExistence type="inferred from homology"/>
<comment type="function">
    <text evidence="1 6">Removes the N-terminal methionine from nascent proteins. The N-terminal methionine is often cleaved when the second residue in the primary sequence is small and uncharged (Met-Ala-, Cys, Gly, Pro, Ser, Thr, or Val). Requires deformylation of the N(alpha)-formylated initiator methionine before it can be hydrolyzed.</text>
</comment>
<dbReference type="GO" id="GO:0070006">
    <property type="term" value="F:metalloaminopeptidase activity"/>
    <property type="evidence" value="ECO:0007669"/>
    <property type="project" value="UniProtKB-UniRule"/>
</dbReference>
<evidence type="ECO:0000256" key="3">
    <source>
        <dbReference type="ARBA" id="ARBA00022670"/>
    </source>
</evidence>
<dbReference type="Proteomes" id="UP000779809">
    <property type="component" value="Unassembled WGS sequence"/>
</dbReference>
<sequence length="250" mass="26671">MPIVCKSPQELEKMRRSGAIVRTVLDELKAMVKPGIATMDLERHAERRVKELGAKPAFKGYHEYPCVLCTSVNHEIVHGIPSEKRKLQEGDIVSIDCGVVLDGYYGDAAITVAVGENIGPEAQKLLAVTEASLARAIEKVRIGNSVGDIGAAVQQVVEANGFSVVRDFVGHGIGTKLHEDPQVPNFGTPGHGARLREGMVLAIEPMVNAGKPGARVLDDNWTAVTVDGSISAHFEHCVAVTKNGPLVLTA</sequence>
<comment type="catalytic activity">
    <reaction evidence="6 7">
        <text>Release of N-terminal amino acids, preferentially methionine, from peptides and arylamides.</text>
        <dbReference type="EC" id="3.4.11.18"/>
    </reaction>
</comment>
<evidence type="ECO:0000259" key="8">
    <source>
        <dbReference type="Pfam" id="PF00557"/>
    </source>
</evidence>
<protein>
    <recommendedName>
        <fullName evidence="6 7">Methionine aminopeptidase</fullName>
        <shortName evidence="6">MAP</shortName>
        <shortName evidence="6">MetAP</shortName>
        <ecNumber evidence="6 7">3.4.11.18</ecNumber>
    </recommendedName>
    <alternativeName>
        <fullName evidence="6">Peptidase M</fullName>
    </alternativeName>
</protein>
<comment type="subunit">
    <text evidence="6">Monomer.</text>
</comment>
<dbReference type="EMBL" id="JACPNR010000013">
    <property type="protein sequence ID" value="MBI2679265.1"/>
    <property type="molecule type" value="Genomic_DNA"/>
</dbReference>
<keyword evidence="2 6" id="KW-0031">Aminopeptidase</keyword>
<dbReference type="InterPro" id="IPR036005">
    <property type="entry name" value="Creatinase/aminopeptidase-like"/>
</dbReference>
<dbReference type="CDD" id="cd01086">
    <property type="entry name" value="MetAP1"/>
    <property type="match status" value="1"/>
</dbReference>
<dbReference type="PROSITE" id="PS00680">
    <property type="entry name" value="MAP_1"/>
    <property type="match status" value="1"/>
</dbReference>
<keyword evidence="5 6" id="KW-0378">Hydrolase</keyword>
<evidence type="ECO:0000313" key="9">
    <source>
        <dbReference type="EMBL" id="MBI2679265.1"/>
    </source>
</evidence>
<gene>
    <name evidence="6 9" type="primary">map</name>
    <name evidence="9" type="ORF">HYX28_10840</name>
</gene>
<evidence type="ECO:0000256" key="2">
    <source>
        <dbReference type="ARBA" id="ARBA00022438"/>
    </source>
</evidence>
<dbReference type="Pfam" id="PF00557">
    <property type="entry name" value="Peptidase_M24"/>
    <property type="match status" value="1"/>
</dbReference>
<feature type="binding site" evidence="6">
    <location>
        <position position="171"/>
    </location>
    <ligand>
        <name>a divalent metal cation</name>
        <dbReference type="ChEBI" id="CHEBI:60240"/>
        <label>2</label>
        <note>catalytic</note>
    </ligand>
</feature>
<dbReference type="PANTHER" id="PTHR43330:SF27">
    <property type="entry name" value="METHIONINE AMINOPEPTIDASE"/>
    <property type="match status" value="1"/>
</dbReference>